<feature type="domain" description="PX" evidence="4">
    <location>
        <begin position="518"/>
        <end position="636"/>
    </location>
</feature>
<feature type="compositionally biased region" description="Polar residues" evidence="2">
    <location>
        <begin position="923"/>
        <end position="933"/>
    </location>
</feature>
<gene>
    <name evidence="5" type="ORF">M0813_28879</name>
</gene>
<dbReference type="PANTHER" id="PTHR11915">
    <property type="entry name" value="SPECTRIN/FILAMIN RELATED CYTOSKELETAL PROTEIN"/>
    <property type="match status" value="1"/>
</dbReference>
<dbReference type="SUPFAM" id="SSF64268">
    <property type="entry name" value="PX domain"/>
    <property type="match status" value="1"/>
</dbReference>
<evidence type="ECO:0000256" key="1">
    <source>
        <dbReference type="SAM" id="Coils"/>
    </source>
</evidence>
<feature type="compositionally biased region" description="Basic and acidic residues" evidence="2">
    <location>
        <begin position="236"/>
        <end position="317"/>
    </location>
</feature>
<dbReference type="Gene3D" id="3.30.1520.10">
    <property type="entry name" value="Phox-like domain"/>
    <property type="match status" value="1"/>
</dbReference>
<dbReference type="Gene3D" id="1.10.418.10">
    <property type="entry name" value="Calponin-like domain"/>
    <property type="match status" value="1"/>
</dbReference>
<dbReference type="PROSITE" id="PS50021">
    <property type="entry name" value="CH"/>
    <property type="match status" value="1"/>
</dbReference>
<dbReference type="Pfam" id="PF00787">
    <property type="entry name" value="PX"/>
    <property type="match status" value="1"/>
</dbReference>
<feature type="region of interest" description="Disordered" evidence="2">
    <location>
        <begin position="891"/>
        <end position="933"/>
    </location>
</feature>
<evidence type="ECO:0000259" key="4">
    <source>
        <dbReference type="PROSITE" id="PS50195"/>
    </source>
</evidence>
<dbReference type="InterPro" id="IPR036871">
    <property type="entry name" value="PX_dom_sf"/>
</dbReference>
<dbReference type="InterPro" id="IPR001683">
    <property type="entry name" value="PX_dom"/>
</dbReference>
<keyword evidence="1" id="KW-0175">Coiled coil</keyword>
<dbReference type="InterPro" id="IPR001715">
    <property type="entry name" value="CH_dom"/>
</dbReference>
<dbReference type="InterPro" id="IPR036872">
    <property type="entry name" value="CH_dom_sf"/>
</dbReference>
<feature type="compositionally biased region" description="Polar residues" evidence="2">
    <location>
        <begin position="35"/>
        <end position="44"/>
    </location>
</feature>
<feature type="region of interest" description="Disordered" evidence="2">
    <location>
        <begin position="1"/>
        <end position="91"/>
    </location>
</feature>
<comment type="caution">
    <text evidence="5">The sequence shown here is derived from an EMBL/GenBank/DDBJ whole genome shotgun (WGS) entry which is preliminary data.</text>
</comment>
<feature type="compositionally biased region" description="Basic residues" evidence="2">
    <location>
        <begin position="443"/>
        <end position="461"/>
    </location>
</feature>
<dbReference type="Pfam" id="PF00307">
    <property type="entry name" value="CH"/>
    <property type="match status" value="1"/>
</dbReference>
<evidence type="ECO:0000256" key="2">
    <source>
        <dbReference type="SAM" id="MobiDB-lite"/>
    </source>
</evidence>
<feature type="compositionally biased region" description="Basic and acidic residues" evidence="2">
    <location>
        <begin position="426"/>
        <end position="441"/>
    </location>
</feature>
<feature type="compositionally biased region" description="Basic and acidic residues" evidence="2">
    <location>
        <begin position="386"/>
        <end position="402"/>
    </location>
</feature>
<dbReference type="EMBL" id="JAOAOG010000266">
    <property type="protein sequence ID" value="KAJ6234902.1"/>
    <property type="molecule type" value="Genomic_DNA"/>
</dbReference>
<dbReference type="SUPFAM" id="SSF47576">
    <property type="entry name" value="Calponin-homology domain, CH-domain"/>
    <property type="match status" value="1"/>
</dbReference>
<evidence type="ECO:0000313" key="6">
    <source>
        <dbReference type="Proteomes" id="UP001150062"/>
    </source>
</evidence>
<organism evidence="5 6">
    <name type="scientific">Anaeramoeba flamelloides</name>
    <dbReference type="NCBI Taxonomy" id="1746091"/>
    <lineage>
        <taxon>Eukaryota</taxon>
        <taxon>Metamonada</taxon>
        <taxon>Anaeramoebidae</taxon>
        <taxon>Anaeramoeba</taxon>
    </lineage>
</organism>
<feature type="region of interest" description="Disordered" evidence="2">
    <location>
        <begin position="227"/>
        <end position="468"/>
    </location>
</feature>
<feature type="compositionally biased region" description="Low complexity" evidence="2">
    <location>
        <begin position="60"/>
        <end position="77"/>
    </location>
</feature>
<feature type="compositionally biased region" description="Basic residues" evidence="2">
    <location>
        <begin position="318"/>
        <end position="337"/>
    </location>
</feature>
<name>A0ABQ8XSG1_9EUKA</name>
<feature type="compositionally biased region" description="Basic and acidic residues" evidence="2">
    <location>
        <begin position="891"/>
        <end position="922"/>
    </location>
</feature>
<dbReference type="Proteomes" id="UP001150062">
    <property type="component" value="Unassembled WGS sequence"/>
</dbReference>
<feature type="compositionally biased region" description="Basic residues" evidence="2">
    <location>
        <begin position="403"/>
        <end position="425"/>
    </location>
</feature>
<accession>A0ABQ8XSG1</accession>
<feature type="compositionally biased region" description="Basic and acidic residues" evidence="2">
    <location>
        <begin position="338"/>
        <end position="371"/>
    </location>
</feature>
<feature type="domain" description="Calponin-homology (CH)" evidence="3">
    <location>
        <begin position="114"/>
        <end position="219"/>
    </location>
</feature>
<keyword evidence="6" id="KW-1185">Reference proteome</keyword>
<sequence>MFDGSSSYYSSSSEEDTSSGSSDSSSSDKPKKKQNITMATLLQASSSSSVSGSGSGSESGSGSDTSGSGTSESGSETSDSEYDESSSEGSGAEVLEYTPLTNQNNSNRSSTNNLIEKSILLKWCQEEFKDYKSIKIDNFASSWVDGQAFCAIIHRYKPEMLDYPSLDKTEKLDNLDLAFDIAEEQLGIIIYLDAEELLTEEPDEKAIYLQLIEFYDYFSKLTPFGGKKTSPISQEEETKKETQQNKDIKGEQKVEEKQKQKQKVEEKVKEKQKEKEKPKEKEKQNEDQKKSQDQEKEKGSQEKNKESQEEQVKDKKEKTKKKKEVKEKAKKKTSNKKKTTEEDLEIVDKSSQKQKEEETKKTKTTKNEEKKLKRRTRLMQKLNLTKIKDTGKNEKNETEKNKKTTKTKGKTKGFSKKFGKRNNKKKNPDQGEGVQEKETKPTQKPKRKKPKKKKKKKKKERKQVVVKPEDILKKLKEKEKIAKERERLEEEERKKMNKYQLRFVTKYEDNKETNKESIYYSIKVEDPEKKGTGRSAYISYNIQFKYRTKEEEKKDNTEWNFIERRFSDFHWLDSSLSSGYPQFIRPSIPEKSMTKKFQGEFRKRAFQRYLVKLNNHPVLSITPEVKLFFETKDSKKLQKTKKTVFGKYPEHVQKKINQFIGNNEGNNEFIEQRQKKFPQFIDSNKNLVKSSITKIAEVESKSANTFSNFPPKLISVIDHLKQKDNNEEEAVSSDDYIKTFNQCLSNVSNIFQDTSKKTTFNVSEPMLEYCPELKKNTIFKHYKQILSNRNKVKKDFENKKTKIKKLSGIKLKRAQKDLESTQSKLEIEEKIVSNTTDLITGELKSHQNSLKIDYRAMLLNFMIEKYTVHNQIFEQWEKVINVLSHFKEEEKKLNVEKRDKQNNSKTNEIKNVSKKEKVDDNHPQSSSSESDED</sequence>
<evidence type="ECO:0000313" key="5">
    <source>
        <dbReference type="EMBL" id="KAJ6234902.1"/>
    </source>
</evidence>
<dbReference type="SMART" id="SM00312">
    <property type="entry name" value="PX"/>
    <property type="match status" value="1"/>
</dbReference>
<evidence type="ECO:0000259" key="3">
    <source>
        <dbReference type="PROSITE" id="PS50021"/>
    </source>
</evidence>
<dbReference type="PROSITE" id="PS50195">
    <property type="entry name" value="PX"/>
    <property type="match status" value="1"/>
</dbReference>
<protein>
    <submittedName>
        <fullName evidence="5">Spectrin beta chain</fullName>
    </submittedName>
</protein>
<feature type="compositionally biased region" description="Low complexity" evidence="2">
    <location>
        <begin position="1"/>
        <end position="27"/>
    </location>
</feature>
<dbReference type="SMART" id="SM00033">
    <property type="entry name" value="CH"/>
    <property type="match status" value="1"/>
</dbReference>
<proteinExistence type="predicted"/>
<reference evidence="5" key="1">
    <citation type="submission" date="2022-08" db="EMBL/GenBank/DDBJ databases">
        <title>Novel sulfate-reducing endosymbionts in the free-living metamonad Anaeramoeba.</title>
        <authorList>
            <person name="Jerlstrom-Hultqvist J."/>
            <person name="Cepicka I."/>
            <person name="Gallot-Lavallee L."/>
            <person name="Salas-Leiva D."/>
            <person name="Curtis B.A."/>
            <person name="Zahonova K."/>
            <person name="Pipaliya S."/>
            <person name="Dacks J."/>
            <person name="Roger A.J."/>
        </authorList>
    </citation>
    <scope>NUCLEOTIDE SEQUENCE</scope>
    <source>
        <strain evidence="5">Schooner1</strain>
    </source>
</reference>
<feature type="coiled-coil region" evidence="1">
    <location>
        <begin position="471"/>
        <end position="501"/>
    </location>
</feature>